<proteinExistence type="predicted"/>
<gene>
    <name evidence="3" type="ORF">FNF29_02502</name>
</gene>
<feature type="transmembrane region" description="Helical" evidence="2">
    <location>
        <begin position="101"/>
        <end position="121"/>
    </location>
</feature>
<evidence type="ECO:0000313" key="4">
    <source>
        <dbReference type="Proteomes" id="UP000323011"/>
    </source>
</evidence>
<keyword evidence="2" id="KW-0812">Transmembrane</keyword>
<accession>A0A5A8CMQ1</accession>
<dbReference type="Proteomes" id="UP000323011">
    <property type="component" value="Unassembled WGS sequence"/>
</dbReference>
<sequence>MSAPLPSPHVEASFAAMILSAGMVVLTLTGVMSPYWLWLDNVSGTDAETGAETLLDKFQGLWYRCTFRLQGTPSGVDIQQRQCVPTSSLVAGVSVPEQINAMQVLTVITVVLCFAMFFGGWSGSRRAHGIMSAAVASTRGLLLTTLVGLFNAVFQIAVVITYATDTFIVNERATTQTSGVFTWGSGLACIATSGVLSVVVSIVAGYAFMKWKTAAGYIAEMERQIAADKASAVAAIPAPAPFRHPEAAPAADPASPEGKLADAKRLRAEANELWSDCELAMRAQGKDDDVRALADRAIAATEKEHAAALEAQRDAEARDGALAGDEEAPVDRTTARLAHAQAVQAEKRITLRRAVVDKHFADKAAAEAEADKSPAAAATAAAPVAEPAAEPAAEAAAEPAAEAAAEPAAEAAAEPAAEAAAEPAAEPAASD</sequence>
<keyword evidence="4" id="KW-1185">Reference proteome</keyword>
<evidence type="ECO:0008006" key="5">
    <source>
        <dbReference type="Google" id="ProtNLM"/>
    </source>
</evidence>
<keyword evidence="2" id="KW-1133">Transmembrane helix</keyword>
<keyword evidence="2" id="KW-0472">Membrane</keyword>
<reference evidence="3 4" key="1">
    <citation type="submission" date="2019-07" db="EMBL/GenBank/DDBJ databases">
        <title>Genomes of Cafeteria roenbergensis.</title>
        <authorList>
            <person name="Fischer M.G."/>
            <person name="Hackl T."/>
            <person name="Roman M."/>
        </authorList>
    </citation>
    <scope>NUCLEOTIDE SEQUENCE [LARGE SCALE GENOMIC DNA]</scope>
    <source>
        <strain evidence="3 4">BVI</strain>
    </source>
</reference>
<name>A0A5A8CMQ1_CAFRO</name>
<evidence type="ECO:0000256" key="1">
    <source>
        <dbReference type="SAM" id="MobiDB-lite"/>
    </source>
</evidence>
<organism evidence="3 4">
    <name type="scientific">Cafeteria roenbergensis</name>
    <name type="common">Marine flagellate</name>
    <dbReference type="NCBI Taxonomy" id="33653"/>
    <lineage>
        <taxon>Eukaryota</taxon>
        <taxon>Sar</taxon>
        <taxon>Stramenopiles</taxon>
        <taxon>Bigyra</taxon>
        <taxon>Opalozoa</taxon>
        <taxon>Bicosoecida</taxon>
        <taxon>Cafeteriaceae</taxon>
        <taxon>Cafeteria</taxon>
    </lineage>
</organism>
<feature type="region of interest" description="Disordered" evidence="1">
    <location>
        <begin position="367"/>
        <end position="431"/>
    </location>
</feature>
<dbReference type="AlphaFoldDB" id="A0A5A8CMQ1"/>
<feature type="transmembrane region" description="Helical" evidence="2">
    <location>
        <begin position="12"/>
        <end position="37"/>
    </location>
</feature>
<evidence type="ECO:0000256" key="2">
    <source>
        <dbReference type="SAM" id="Phobius"/>
    </source>
</evidence>
<comment type="caution">
    <text evidence="3">The sequence shown here is derived from an EMBL/GenBank/DDBJ whole genome shotgun (WGS) entry which is preliminary data.</text>
</comment>
<feature type="compositionally biased region" description="Low complexity" evidence="1">
    <location>
        <begin position="373"/>
        <end position="431"/>
    </location>
</feature>
<protein>
    <recommendedName>
        <fullName evidence="5">Claudin</fullName>
    </recommendedName>
</protein>
<dbReference type="Gene3D" id="1.20.140.150">
    <property type="match status" value="1"/>
</dbReference>
<dbReference type="EMBL" id="VLTN01000012">
    <property type="protein sequence ID" value="KAA0154282.1"/>
    <property type="molecule type" value="Genomic_DNA"/>
</dbReference>
<feature type="transmembrane region" description="Helical" evidence="2">
    <location>
        <begin position="183"/>
        <end position="208"/>
    </location>
</feature>
<feature type="transmembrane region" description="Helical" evidence="2">
    <location>
        <begin position="141"/>
        <end position="163"/>
    </location>
</feature>
<evidence type="ECO:0000313" key="3">
    <source>
        <dbReference type="EMBL" id="KAA0154282.1"/>
    </source>
</evidence>